<dbReference type="RefSeq" id="WP_092810847.1">
    <property type="nucleotide sequence ID" value="NZ_FMVW01000002.1"/>
</dbReference>
<name>A0A1G5N1M9_AFIMA</name>
<dbReference type="OrthoDB" id="8448764at2"/>
<proteinExistence type="predicted"/>
<evidence type="ECO:0000313" key="2">
    <source>
        <dbReference type="Proteomes" id="UP000199347"/>
    </source>
</evidence>
<dbReference type="EMBL" id="FMVW01000002">
    <property type="protein sequence ID" value="SCZ31273.1"/>
    <property type="molecule type" value="Genomic_DNA"/>
</dbReference>
<dbReference type="AlphaFoldDB" id="A0A1G5N1M9"/>
<evidence type="ECO:0000313" key="1">
    <source>
        <dbReference type="EMBL" id="SCZ31273.1"/>
    </source>
</evidence>
<keyword evidence="2" id="KW-1185">Reference proteome</keyword>
<accession>A0A1G5N1M9</accession>
<reference evidence="1 2" key="1">
    <citation type="submission" date="2016-10" db="EMBL/GenBank/DDBJ databases">
        <authorList>
            <person name="de Groot N.N."/>
        </authorList>
    </citation>
    <scope>NUCLEOTIDE SEQUENCE [LARGE SCALE GENOMIC DNA]</scope>
    <source>
        <strain evidence="1 2">DSM 2698</strain>
    </source>
</reference>
<gene>
    <name evidence="1" type="ORF">SAMN03080610_01349</name>
</gene>
<sequence length="124" mass="13684">MSDFQIPQIGRLHHPEAFVTGILRNFDFASQALGAATDTLQLRLVKTEHGLDPNYQIGTTDGIDAAAFSGTTHELLFDDITKRIDEAELSREAYTQEHVRAWLDQINGQTGQEEPLFPGMAGEG</sequence>
<organism evidence="1 2">
    <name type="scientific">Afifella marina DSM 2698</name>
    <dbReference type="NCBI Taxonomy" id="1120955"/>
    <lineage>
        <taxon>Bacteria</taxon>
        <taxon>Pseudomonadati</taxon>
        <taxon>Pseudomonadota</taxon>
        <taxon>Alphaproteobacteria</taxon>
        <taxon>Hyphomicrobiales</taxon>
        <taxon>Afifellaceae</taxon>
        <taxon>Afifella</taxon>
    </lineage>
</organism>
<protein>
    <submittedName>
        <fullName evidence="1">Uncharacterized protein</fullName>
    </submittedName>
</protein>
<dbReference type="Proteomes" id="UP000199347">
    <property type="component" value="Unassembled WGS sequence"/>
</dbReference>